<feature type="region of interest" description="Disordered" evidence="7">
    <location>
        <begin position="1"/>
        <end position="88"/>
    </location>
</feature>
<dbReference type="Pfam" id="PF00270">
    <property type="entry name" value="DEAD"/>
    <property type="match status" value="1"/>
</dbReference>
<sequence>MPERRRSPEARGRQSNNRGDKPFGRGGPRGARSSDGSGRTAGGRPTGERKERSDRTPGTGDRAPKDGRDTELSTSSPGSHASRGPAEFAGPGFAELGLPVELVQALRRSRLQTAFPIQAAAIPDVLAGRDVLGRAATGSGKTLAFGLPMLVRLRRGASAPRRPRALVLAPTRELAAQIEAALDEPALSLGLRVATAVGGVPIKRQADRLARGVDLLVATPGRLTDLIDQGTVGLDAVRVVAVDEADHMAELGFIDQIRAILDRLSADTQHLLFSATLDAAVDTLVDTYLNGPVRHDVTTTAARCATGDAALAPGAPETGTDSGTSGRPAGSAQGRAGRASRPESRFEARDSAAAPETADAPTAGANTEYSAREAPEPHENSPHLTVGADRKDRTGSPSLPTRSTADRPPADSAGSPRTGNEFGGYSPSGTAEVAHYLVQVRASDKRAVVTEIAARDGRTLLFVRTKYGADKLARRLREVGVGAVALHGGLSQAQRTRTLAAFSSGAAPVLVATDVAARGIHVDDVTLVVHVDPAADAKDYLHRSGRTGRAGATGTIITISTDAGTETVLRDAAVPFEQLRVRSGDSRLSDLAGARPPTGRLVPDPAAAPSQAADTQEADTRARPRRNTRPPHSRNRRAN</sequence>
<dbReference type="EC" id="3.6.4.13" evidence="11"/>
<evidence type="ECO:0000256" key="4">
    <source>
        <dbReference type="ARBA" id="ARBA00022840"/>
    </source>
</evidence>
<feature type="compositionally biased region" description="Basic residues" evidence="7">
    <location>
        <begin position="623"/>
        <end position="639"/>
    </location>
</feature>
<dbReference type="InterPro" id="IPR014001">
    <property type="entry name" value="Helicase_ATP-bd"/>
</dbReference>
<dbReference type="InterPro" id="IPR014014">
    <property type="entry name" value="RNA_helicase_DEAD_Q_motif"/>
</dbReference>
<feature type="region of interest" description="Disordered" evidence="7">
    <location>
        <begin position="308"/>
        <end position="427"/>
    </location>
</feature>
<dbReference type="GO" id="GO:0003724">
    <property type="term" value="F:RNA helicase activity"/>
    <property type="evidence" value="ECO:0007669"/>
    <property type="project" value="UniProtKB-EC"/>
</dbReference>
<dbReference type="Gene3D" id="3.40.50.300">
    <property type="entry name" value="P-loop containing nucleotide triphosphate hydrolases"/>
    <property type="match status" value="2"/>
</dbReference>
<keyword evidence="2 11" id="KW-0378">Hydrolase</keyword>
<keyword evidence="1" id="KW-0547">Nucleotide-binding</keyword>
<evidence type="ECO:0000256" key="7">
    <source>
        <dbReference type="SAM" id="MobiDB-lite"/>
    </source>
</evidence>
<dbReference type="AlphaFoldDB" id="A0A231H2I0"/>
<feature type="domain" description="DEAD-box RNA helicase Q" evidence="10">
    <location>
        <begin position="91"/>
        <end position="119"/>
    </location>
</feature>
<name>A0A231H2I0_9NOCA</name>
<dbReference type="Pfam" id="PF00271">
    <property type="entry name" value="Helicase_C"/>
    <property type="match status" value="1"/>
</dbReference>
<dbReference type="InterPro" id="IPR044742">
    <property type="entry name" value="DEAD/DEAH_RhlB"/>
</dbReference>
<dbReference type="InterPro" id="IPR027417">
    <property type="entry name" value="P-loop_NTPase"/>
</dbReference>
<feature type="compositionally biased region" description="Basic and acidic residues" evidence="7">
    <location>
        <begin position="370"/>
        <end position="381"/>
    </location>
</feature>
<dbReference type="SUPFAM" id="SSF52540">
    <property type="entry name" value="P-loop containing nucleoside triphosphate hydrolases"/>
    <property type="match status" value="1"/>
</dbReference>
<feature type="compositionally biased region" description="Low complexity" evidence="7">
    <location>
        <begin position="325"/>
        <end position="339"/>
    </location>
</feature>
<dbReference type="InterPro" id="IPR050079">
    <property type="entry name" value="DEAD_box_RNA_helicase"/>
</dbReference>
<feature type="compositionally biased region" description="Basic and acidic residues" evidence="7">
    <location>
        <begin position="340"/>
        <end position="350"/>
    </location>
</feature>
<evidence type="ECO:0000259" key="9">
    <source>
        <dbReference type="PROSITE" id="PS51194"/>
    </source>
</evidence>
<proteinExistence type="inferred from homology"/>
<evidence type="ECO:0000259" key="8">
    <source>
        <dbReference type="PROSITE" id="PS51192"/>
    </source>
</evidence>
<dbReference type="SMART" id="SM00490">
    <property type="entry name" value="HELICc"/>
    <property type="match status" value="1"/>
</dbReference>
<dbReference type="GO" id="GO:0003676">
    <property type="term" value="F:nucleic acid binding"/>
    <property type="evidence" value="ECO:0007669"/>
    <property type="project" value="InterPro"/>
</dbReference>
<feature type="short sequence motif" description="Q motif" evidence="6">
    <location>
        <begin position="91"/>
        <end position="119"/>
    </location>
</feature>
<evidence type="ECO:0000256" key="6">
    <source>
        <dbReference type="PROSITE-ProRule" id="PRU00552"/>
    </source>
</evidence>
<comment type="similarity">
    <text evidence="5">Belongs to the DEAD box helicase family.</text>
</comment>
<reference evidence="11 12" key="1">
    <citation type="submission" date="2017-07" db="EMBL/GenBank/DDBJ databases">
        <title>First draft Genome Sequence of Nocardia cerradoensis isolated from human infection.</title>
        <authorList>
            <person name="Carrasco G."/>
        </authorList>
    </citation>
    <scope>NUCLEOTIDE SEQUENCE [LARGE SCALE GENOMIC DNA]</scope>
    <source>
        <strain evidence="11 12">CNM20130759</strain>
    </source>
</reference>
<dbReference type="PROSITE" id="PS51192">
    <property type="entry name" value="HELICASE_ATP_BIND_1"/>
    <property type="match status" value="1"/>
</dbReference>
<evidence type="ECO:0000256" key="5">
    <source>
        <dbReference type="ARBA" id="ARBA00038437"/>
    </source>
</evidence>
<dbReference type="GO" id="GO:0016787">
    <property type="term" value="F:hydrolase activity"/>
    <property type="evidence" value="ECO:0007669"/>
    <property type="project" value="UniProtKB-KW"/>
</dbReference>
<protein>
    <submittedName>
        <fullName evidence="11">ATP-dependent RNA helicase RhlE</fullName>
        <ecNumber evidence="11">3.6.4.13</ecNumber>
    </submittedName>
</protein>
<evidence type="ECO:0000256" key="3">
    <source>
        <dbReference type="ARBA" id="ARBA00022806"/>
    </source>
</evidence>
<feature type="compositionally biased region" description="Basic and acidic residues" evidence="7">
    <location>
        <begin position="1"/>
        <end position="23"/>
    </location>
</feature>
<keyword evidence="12" id="KW-1185">Reference proteome</keyword>
<organism evidence="11 12">
    <name type="scientific">Nocardia cerradoensis</name>
    <dbReference type="NCBI Taxonomy" id="85688"/>
    <lineage>
        <taxon>Bacteria</taxon>
        <taxon>Bacillati</taxon>
        <taxon>Actinomycetota</taxon>
        <taxon>Actinomycetes</taxon>
        <taxon>Mycobacteriales</taxon>
        <taxon>Nocardiaceae</taxon>
        <taxon>Nocardia</taxon>
    </lineage>
</organism>
<evidence type="ECO:0000256" key="1">
    <source>
        <dbReference type="ARBA" id="ARBA00022741"/>
    </source>
</evidence>
<feature type="compositionally biased region" description="Low complexity" evidence="7">
    <location>
        <begin position="603"/>
        <end position="615"/>
    </location>
</feature>
<evidence type="ECO:0000259" key="10">
    <source>
        <dbReference type="PROSITE" id="PS51195"/>
    </source>
</evidence>
<gene>
    <name evidence="11" type="primary">rhlE_3</name>
    <name evidence="11" type="ORF">B7C42_04946</name>
</gene>
<dbReference type="EMBL" id="NGAF01000011">
    <property type="protein sequence ID" value="OXR43060.1"/>
    <property type="molecule type" value="Genomic_DNA"/>
</dbReference>
<dbReference type="PANTHER" id="PTHR47959:SF13">
    <property type="entry name" value="ATP-DEPENDENT RNA HELICASE RHLE"/>
    <property type="match status" value="1"/>
</dbReference>
<feature type="domain" description="Helicase C-terminal" evidence="9">
    <location>
        <begin position="444"/>
        <end position="592"/>
    </location>
</feature>
<dbReference type="CDD" id="cd00268">
    <property type="entry name" value="DEADc"/>
    <property type="match status" value="1"/>
</dbReference>
<evidence type="ECO:0000313" key="11">
    <source>
        <dbReference type="EMBL" id="OXR43060.1"/>
    </source>
</evidence>
<dbReference type="GO" id="GO:0005524">
    <property type="term" value="F:ATP binding"/>
    <property type="evidence" value="ECO:0007669"/>
    <property type="project" value="UniProtKB-KW"/>
</dbReference>
<feature type="compositionally biased region" description="Basic and acidic residues" evidence="7">
    <location>
        <begin position="46"/>
        <end position="55"/>
    </location>
</feature>
<dbReference type="SMART" id="SM00487">
    <property type="entry name" value="DEXDc"/>
    <property type="match status" value="1"/>
</dbReference>
<feature type="region of interest" description="Disordered" evidence="7">
    <location>
        <begin position="584"/>
        <end position="639"/>
    </location>
</feature>
<dbReference type="PROSITE" id="PS51195">
    <property type="entry name" value="Q_MOTIF"/>
    <property type="match status" value="1"/>
</dbReference>
<keyword evidence="3 11" id="KW-0347">Helicase</keyword>
<feature type="compositionally biased region" description="Basic and acidic residues" evidence="7">
    <location>
        <begin position="62"/>
        <end position="71"/>
    </location>
</feature>
<dbReference type="InterPro" id="IPR011545">
    <property type="entry name" value="DEAD/DEAH_box_helicase_dom"/>
</dbReference>
<evidence type="ECO:0000313" key="12">
    <source>
        <dbReference type="Proteomes" id="UP000215506"/>
    </source>
</evidence>
<dbReference type="Proteomes" id="UP000215506">
    <property type="component" value="Unassembled WGS sequence"/>
</dbReference>
<dbReference type="CDD" id="cd18787">
    <property type="entry name" value="SF2_C_DEAD"/>
    <property type="match status" value="1"/>
</dbReference>
<keyword evidence="4" id="KW-0067">ATP-binding</keyword>
<dbReference type="GO" id="GO:0005829">
    <property type="term" value="C:cytosol"/>
    <property type="evidence" value="ECO:0007669"/>
    <property type="project" value="TreeGrafter"/>
</dbReference>
<dbReference type="PROSITE" id="PS51194">
    <property type="entry name" value="HELICASE_CTER"/>
    <property type="match status" value="1"/>
</dbReference>
<feature type="compositionally biased region" description="Low complexity" evidence="7">
    <location>
        <begin position="351"/>
        <end position="365"/>
    </location>
</feature>
<feature type="domain" description="Helicase ATP-binding" evidence="8">
    <location>
        <begin position="122"/>
        <end position="295"/>
    </location>
</feature>
<accession>A0A231H2I0</accession>
<evidence type="ECO:0000256" key="2">
    <source>
        <dbReference type="ARBA" id="ARBA00022801"/>
    </source>
</evidence>
<comment type="caution">
    <text evidence="11">The sequence shown here is derived from an EMBL/GenBank/DDBJ whole genome shotgun (WGS) entry which is preliminary data.</text>
</comment>
<dbReference type="PANTHER" id="PTHR47959">
    <property type="entry name" value="ATP-DEPENDENT RNA HELICASE RHLE-RELATED"/>
    <property type="match status" value="1"/>
</dbReference>
<dbReference type="InterPro" id="IPR001650">
    <property type="entry name" value="Helicase_C-like"/>
</dbReference>